<name>A0A919SFT4_9ACTN</name>
<accession>A0A919SFT4</accession>
<dbReference type="RefSeq" id="WP_212990385.1">
    <property type="nucleotide sequence ID" value="NZ_BAABEA010000026.1"/>
</dbReference>
<dbReference type="EMBL" id="BOQL01000034">
    <property type="protein sequence ID" value="GIM71045.1"/>
    <property type="molecule type" value="Genomic_DNA"/>
</dbReference>
<proteinExistence type="predicted"/>
<evidence type="ECO:0000313" key="2">
    <source>
        <dbReference type="Proteomes" id="UP000681340"/>
    </source>
</evidence>
<keyword evidence="2" id="KW-1185">Reference proteome</keyword>
<reference evidence="1" key="1">
    <citation type="submission" date="2021-03" db="EMBL/GenBank/DDBJ databases">
        <title>Whole genome shotgun sequence of Actinoplanes auranticolor NBRC 12245.</title>
        <authorList>
            <person name="Komaki H."/>
            <person name="Tamura T."/>
        </authorList>
    </citation>
    <scope>NUCLEOTIDE SEQUENCE</scope>
    <source>
        <strain evidence="1">NBRC 12245</strain>
    </source>
</reference>
<evidence type="ECO:0000313" key="1">
    <source>
        <dbReference type="EMBL" id="GIM71045.1"/>
    </source>
</evidence>
<gene>
    <name evidence="1" type="ORF">Aau02nite_43900</name>
</gene>
<comment type="caution">
    <text evidence="1">The sequence shown here is derived from an EMBL/GenBank/DDBJ whole genome shotgun (WGS) entry which is preliminary data.</text>
</comment>
<dbReference type="AlphaFoldDB" id="A0A919SFT4"/>
<sequence length="82" mass="8815">MTLMVFLAGIAVAIASVAGYVSWRDRRGRGSFVDPSVSRDALVQADRQAVRARLAYAEMPVTDFLPLGRDFSQANRSGTPGA</sequence>
<organism evidence="1 2">
    <name type="scientific">Actinoplanes auranticolor</name>
    <dbReference type="NCBI Taxonomy" id="47988"/>
    <lineage>
        <taxon>Bacteria</taxon>
        <taxon>Bacillati</taxon>
        <taxon>Actinomycetota</taxon>
        <taxon>Actinomycetes</taxon>
        <taxon>Micromonosporales</taxon>
        <taxon>Micromonosporaceae</taxon>
        <taxon>Actinoplanes</taxon>
    </lineage>
</organism>
<protein>
    <submittedName>
        <fullName evidence="1">Uncharacterized protein</fullName>
    </submittedName>
</protein>
<dbReference type="Proteomes" id="UP000681340">
    <property type="component" value="Unassembled WGS sequence"/>
</dbReference>